<evidence type="ECO:0000256" key="6">
    <source>
        <dbReference type="ARBA" id="ARBA00023136"/>
    </source>
</evidence>
<feature type="transmembrane region" description="Helical" evidence="7">
    <location>
        <begin position="465"/>
        <end position="483"/>
    </location>
</feature>
<dbReference type="NCBIfam" id="TIGR00711">
    <property type="entry name" value="efflux_EmrB"/>
    <property type="match status" value="1"/>
</dbReference>
<comment type="subcellular location">
    <subcellularLocation>
        <location evidence="1">Cell membrane</location>
        <topology evidence="1">Multi-pass membrane protein</topology>
    </subcellularLocation>
</comment>
<dbReference type="PANTHER" id="PTHR42718:SF43">
    <property type="entry name" value="LINCOMYCIN RESISTANCE PROTEIN LMRB"/>
    <property type="match status" value="1"/>
</dbReference>
<feature type="transmembrane region" description="Helical" evidence="7">
    <location>
        <begin position="117"/>
        <end position="137"/>
    </location>
</feature>
<feature type="transmembrane region" description="Helical" evidence="7">
    <location>
        <begin position="214"/>
        <end position="234"/>
    </location>
</feature>
<accession>A0A841T880</accession>
<dbReference type="InterPro" id="IPR004638">
    <property type="entry name" value="EmrB-like"/>
</dbReference>
<feature type="transmembrane region" description="Helical" evidence="7">
    <location>
        <begin position="88"/>
        <end position="105"/>
    </location>
</feature>
<sequence length="507" mass="54270">MNAAGTQQEASIDLSKIKRGPIVFALIIGAFVAILNETLLGNALPELVNELGVTYSTIQWLATAYMLVVGVLVPVTAILQEWFSTRQMFLSAMILFFAGTLISAVSPGFELLLVGRIVQALGTGLMLPVMMNTILVIFPPEKRGGAMGLMGLVIMFAPAIGPTVSGLILDSTFLADIASAWRWLFILVLPLAAFSIVFAAIYMKNVSNLTKPKVDVLSILLSTIGFGGVVFGFSKAGENGWNHPQVYWPIIVGGVALLFFIWRQLKLKAPVMDLRAFKFPMFTIVSILMLVLMMTLFSSMTLIPLYLQGALFMTAFRSGLVLLPGGIVNGIMAPISGKLFDKFGPRVLVIPGLIILVAALWLFTRFDASTSTGYVITAHIIMLIGLSMVMMPAQTTGLNVLPPQLYPHGTAILNTLQQVSGAIGTALFISIMTNGTKDYLSTTSDPTAPTPAEAANGVVAGVTDAFWIGLILAIVALVIGLFIRRGKVPEGQEAASTGMHSAERQTN</sequence>
<dbReference type="InterPro" id="IPR020846">
    <property type="entry name" value="MFS_dom"/>
</dbReference>
<keyword evidence="4 7" id="KW-0812">Transmembrane</keyword>
<evidence type="ECO:0000259" key="8">
    <source>
        <dbReference type="PROSITE" id="PS50850"/>
    </source>
</evidence>
<dbReference type="InterPro" id="IPR011701">
    <property type="entry name" value="MFS"/>
</dbReference>
<dbReference type="AlphaFoldDB" id="A0A841T880"/>
<keyword evidence="6 7" id="KW-0472">Membrane</keyword>
<protein>
    <submittedName>
        <fullName evidence="9">Multidrug efflux MFS transporter</fullName>
    </submittedName>
</protein>
<feature type="transmembrane region" description="Helical" evidence="7">
    <location>
        <begin position="347"/>
        <end position="366"/>
    </location>
</feature>
<feature type="transmembrane region" description="Helical" evidence="7">
    <location>
        <begin position="181"/>
        <end position="202"/>
    </location>
</feature>
<evidence type="ECO:0000256" key="2">
    <source>
        <dbReference type="ARBA" id="ARBA00022448"/>
    </source>
</evidence>
<dbReference type="Gene3D" id="1.20.1720.10">
    <property type="entry name" value="Multidrug resistance protein D"/>
    <property type="match status" value="1"/>
</dbReference>
<dbReference type="CDD" id="cd17503">
    <property type="entry name" value="MFS_LmrB_MDR_like"/>
    <property type="match status" value="1"/>
</dbReference>
<evidence type="ECO:0000256" key="7">
    <source>
        <dbReference type="SAM" id="Phobius"/>
    </source>
</evidence>
<evidence type="ECO:0000256" key="4">
    <source>
        <dbReference type="ARBA" id="ARBA00022692"/>
    </source>
</evidence>
<dbReference type="PROSITE" id="PS50850">
    <property type="entry name" value="MFS"/>
    <property type="match status" value="1"/>
</dbReference>
<feature type="transmembrane region" description="Helical" evidence="7">
    <location>
        <begin position="246"/>
        <end position="262"/>
    </location>
</feature>
<evidence type="ECO:0000313" key="9">
    <source>
        <dbReference type="EMBL" id="MBB6677142.1"/>
    </source>
</evidence>
<keyword evidence="3" id="KW-1003">Cell membrane</keyword>
<feature type="transmembrane region" description="Helical" evidence="7">
    <location>
        <begin position="60"/>
        <end position="79"/>
    </location>
</feature>
<dbReference type="SUPFAM" id="SSF103473">
    <property type="entry name" value="MFS general substrate transporter"/>
    <property type="match status" value="1"/>
</dbReference>
<dbReference type="EMBL" id="JACJVN010000027">
    <property type="protein sequence ID" value="MBB6677142.1"/>
    <property type="molecule type" value="Genomic_DNA"/>
</dbReference>
<keyword evidence="10" id="KW-1185">Reference proteome</keyword>
<dbReference type="PANTHER" id="PTHR42718">
    <property type="entry name" value="MAJOR FACILITATOR SUPERFAMILY MULTIDRUG TRANSPORTER MFSC"/>
    <property type="match status" value="1"/>
</dbReference>
<organism evidence="9 10">
    <name type="scientific">Cohnella lubricantis</name>
    <dbReference type="NCBI Taxonomy" id="2163172"/>
    <lineage>
        <taxon>Bacteria</taxon>
        <taxon>Bacillati</taxon>
        <taxon>Bacillota</taxon>
        <taxon>Bacilli</taxon>
        <taxon>Bacillales</taxon>
        <taxon>Paenibacillaceae</taxon>
        <taxon>Cohnella</taxon>
    </lineage>
</organism>
<keyword evidence="2" id="KW-0813">Transport</keyword>
<proteinExistence type="predicted"/>
<evidence type="ECO:0000313" key="10">
    <source>
        <dbReference type="Proteomes" id="UP000574133"/>
    </source>
</evidence>
<dbReference type="RefSeq" id="WP_185178428.1">
    <property type="nucleotide sequence ID" value="NZ_CBCSEP010000001.1"/>
</dbReference>
<feature type="transmembrane region" description="Helical" evidence="7">
    <location>
        <begin position="282"/>
        <end position="303"/>
    </location>
</feature>
<keyword evidence="5 7" id="KW-1133">Transmembrane helix</keyword>
<comment type="caution">
    <text evidence="9">The sequence shown here is derived from an EMBL/GenBank/DDBJ whole genome shotgun (WGS) entry which is preliminary data.</text>
</comment>
<dbReference type="Gene3D" id="1.20.1250.20">
    <property type="entry name" value="MFS general substrate transporter like domains"/>
    <property type="match status" value="1"/>
</dbReference>
<evidence type="ECO:0000256" key="3">
    <source>
        <dbReference type="ARBA" id="ARBA00022475"/>
    </source>
</evidence>
<feature type="transmembrane region" description="Helical" evidence="7">
    <location>
        <begin position="149"/>
        <end position="169"/>
    </location>
</feature>
<evidence type="ECO:0000256" key="5">
    <source>
        <dbReference type="ARBA" id="ARBA00022989"/>
    </source>
</evidence>
<dbReference type="GO" id="GO:0022857">
    <property type="term" value="F:transmembrane transporter activity"/>
    <property type="evidence" value="ECO:0007669"/>
    <property type="project" value="InterPro"/>
</dbReference>
<feature type="transmembrane region" description="Helical" evidence="7">
    <location>
        <begin position="21"/>
        <end position="40"/>
    </location>
</feature>
<dbReference type="GO" id="GO:0005886">
    <property type="term" value="C:plasma membrane"/>
    <property type="evidence" value="ECO:0007669"/>
    <property type="project" value="UniProtKB-SubCell"/>
</dbReference>
<reference evidence="9 10" key="1">
    <citation type="submission" date="2020-08" db="EMBL/GenBank/DDBJ databases">
        <title>Cohnella phylogeny.</title>
        <authorList>
            <person name="Dunlap C."/>
        </authorList>
    </citation>
    <scope>NUCLEOTIDE SEQUENCE [LARGE SCALE GENOMIC DNA]</scope>
    <source>
        <strain evidence="9 10">DSM 103658</strain>
    </source>
</reference>
<dbReference type="PRINTS" id="PR01036">
    <property type="entry name" value="TCRTETB"/>
</dbReference>
<feature type="domain" description="Major facilitator superfamily (MFS) profile" evidence="8">
    <location>
        <begin position="22"/>
        <end position="488"/>
    </location>
</feature>
<name>A0A841T880_9BACL</name>
<dbReference type="InterPro" id="IPR036259">
    <property type="entry name" value="MFS_trans_sf"/>
</dbReference>
<dbReference type="Proteomes" id="UP000574133">
    <property type="component" value="Unassembled WGS sequence"/>
</dbReference>
<dbReference type="Pfam" id="PF07690">
    <property type="entry name" value="MFS_1"/>
    <property type="match status" value="1"/>
</dbReference>
<evidence type="ECO:0000256" key="1">
    <source>
        <dbReference type="ARBA" id="ARBA00004651"/>
    </source>
</evidence>
<gene>
    <name evidence="9" type="ORF">H4Q31_07360</name>
</gene>
<feature type="transmembrane region" description="Helical" evidence="7">
    <location>
        <begin position="372"/>
        <end position="390"/>
    </location>
</feature>